<reference evidence="1 2" key="1">
    <citation type="submission" date="2023-07" db="EMBL/GenBank/DDBJ databases">
        <title>Genomic Encyclopedia of Type Strains, Phase IV (KMG-IV): sequencing the most valuable type-strain genomes for metagenomic binning, comparative biology and taxonomic classification.</title>
        <authorList>
            <person name="Goeker M."/>
        </authorList>
    </citation>
    <scope>NUCLEOTIDE SEQUENCE [LARGE SCALE GENOMIC DNA]</scope>
    <source>
        <strain evidence="1 2">DSM 16784</strain>
    </source>
</reference>
<dbReference type="EMBL" id="JAUSUR010000001">
    <property type="protein sequence ID" value="MDQ0360010.1"/>
    <property type="molecule type" value="Genomic_DNA"/>
</dbReference>
<organism evidence="1 2">
    <name type="scientific">Breznakia pachnodae</name>
    <dbReference type="NCBI Taxonomy" id="265178"/>
    <lineage>
        <taxon>Bacteria</taxon>
        <taxon>Bacillati</taxon>
        <taxon>Bacillota</taxon>
        <taxon>Erysipelotrichia</taxon>
        <taxon>Erysipelotrichales</taxon>
        <taxon>Erysipelotrichaceae</taxon>
        <taxon>Breznakia</taxon>
    </lineage>
</organism>
<protein>
    <recommendedName>
        <fullName evidence="3">YopX protein domain-containing protein</fullName>
    </recommendedName>
</protein>
<proteinExistence type="predicted"/>
<evidence type="ECO:0008006" key="3">
    <source>
        <dbReference type="Google" id="ProtNLM"/>
    </source>
</evidence>
<dbReference type="Proteomes" id="UP001230220">
    <property type="component" value="Unassembled WGS sequence"/>
</dbReference>
<accession>A0ABU0DZE7</accession>
<evidence type="ECO:0000313" key="2">
    <source>
        <dbReference type="Proteomes" id="UP001230220"/>
    </source>
</evidence>
<comment type="caution">
    <text evidence="1">The sequence shown here is derived from an EMBL/GenBank/DDBJ whole genome shotgun (WGS) entry which is preliminary data.</text>
</comment>
<gene>
    <name evidence="1" type="ORF">J2S15_000741</name>
</gene>
<dbReference type="RefSeq" id="WP_307405581.1">
    <property type="nucleotide sequence ID" value="NZ_JAUSUR010000001.1"/>
</dbReference>
<name>A0ABU0DZE7_9FIRM</name>
<evidence type="ECO:0000313" key="1">
    <source>
        <dbReference type="EMBL" id="MDQ0360010.1"/>
    </source>
</evidence>
<keyword evidence="2" id="KW-1185">Reference proteome</keyword>
<sequence length="152" mass="17927">MKKLTLKDLKENYQDWTSAVIVFKQESYENEYSEKSRSYAIWSDDKYFQPSMLGNSLFGSCLDGTDQCVRLNEYLIEWIIDYCYITESHGFKIGEKVAIINSESAIHEVMGYDKTFVIEKLHFTHVAYYDAKNHVELIVAYDNINLFEWEIN</sequence>